<feature type="compositionally biased region" description="Acidic residues" evidence="1">
    <location>
        <begin position="49"/>
        <end position="67"/>
    </location>
</feature>
<feature type="compositionally biased region" description="Basic and acidic residues" evidence="1">
    <location>
        <begin position="224"/>
        <end position="264"/>
    </location>
</feature>
<protein>
    <recommendedName>
        <fullName evidence="4">Splicing arginine serine-rich 12</fullName>
    </recommendedName>
</protein>
<name>A0A5C5FRA3_9BASI</name>
<feature type="compositionally biased region" description="Low complexity" evidence="1">
    <location>
        <begin position="174"/>
        <end position="187"/>
    </location>
</feature>
<evidence type="ECO:0000313" key="2">
    <source>
        <dbReference type="EMBL" id="TNY19343.1"/>
    </source>
</evidence>
<dbReference type="STRING" id="5288.A0A5C5FRA3"/>
<keyword evidence="3" id="KW-1185">Reference proteome</keyword>
<dbReference type="PANTHER" id="PTHR34117:SF1">
    <property type="entry name" value="STYLE CELL-CYCLE INHIBITOR 1"/>
    <property type="match status" value="1"/>
</dbReference>
<reference evidence="2 3" key="1">
    <citation type="submission" date="2019-03" db="EMBL/GenBank/DDBJ databases">
        <title>Rhodosporidium diobovatum UCD-FST 08-225 genome sequencing, assembly, and annotation.</title>
        <authorList>
            <person name="Fakankun I.U."/>
            <person name="Fristensky B."/>
            <person name="Levin D.B."/>
        </authorList>
    </citation>
    <scope>NUCLEOTIDE SEQUENCE [LARGE SCALE GENOMIC DNA]</scope>
    <source>
        <strain evidence="2 3">UCD-FST 08-225</strain>
    </source>
</reference>
<evidence type="ECO:0008006" key="4">
    <source>
        <dbReference type="Google" id="ProtNLM"/>
    </source>
</evidence>
<organism evidence="2 3">
    <name type="scientific">Rhodotorula diobovata</name>
    <dbReference type="NCBI Taxonomy" id="5288"/>
    <lineage>
        <taxon>Eukaryota</taxon>
        <taxon>Fungi</taxon>
        <taxon>Dikarya</taxon>
        <taxon>Basidiomycota</taxon>
        <taxon>Pucciniomycotina</taxon>
        <taxon>Microbotryomycetes</taxon>
        <taxon>Sporidiobolales</taxon>
        <taxon>Sporidiobolaceae</taxon>
        <taxon>Rhodotorula</taxon>
    </lineage>
</organism>
<dbReference type="OrthoDB" id="2139939at2759"/>
<feature type="compositionally biased region" description="Polar residues" evidence="1">
    <location>
        <begin position="125"/>
        <end position="135"/>
    </location>
</feature>
<gene>
    <name evidence="2" type="ORF">DMC30DRAFT_448041</name>
</gene>
<feature type="region of interest" description="Disordered" evidence="1">
    <location>
        <begin position="120"/>
        <end position="331"/>
    </location>
</feature>
<dbReference type="AlphaFoldDB" id="A0A5C5FRA3"/>
<evidence type="ECO:0000313" key="3">
    <source>
        <dbReference type="Proteomes" id="UP000311382"/>
    </source>
</evidence>
<dbReference type="PANTHER" id="PTHR34117">
    <property type="entry name" value="STYLE CELL-CYCLE INHIBITOR 1"/>
    <property type="match status" value="1"/>
</dbReference>
<dbReference type="Proteomes" id="UP000311382">
    <property type="component" value="Unassembled WGS sequence"/>
</dbReference>
<proteinExistence type="predicted"/>
<dbReference type="EMBL" id="SOZI01000099">
    <property type="protein sequence ID" value="TNY19343.1"/>
    <property type="molecule type" value="Genomic_DNA"/>
</dbReference>
<feature type="compositionally biased region" description="Basic and acidic residues" evidence="1">
    <location>
        <begin position="295"/>
        <end position="331"/>
    </location>
</feature>
<evidence type="ECO:0000256" key="1">
    <source>
        <dbReference type="SAM" id="MobiDB-lite"/>
    </source>
</evidence>
<feature type="compositionally biased region" description="Basic and acidic residues" evidence="1">
    <location>
        <begin position="1"/>
        <end position="48"/>
    </location>
</feature>
<comment type="caution">
    <text evidence="2">The sequence shown here is derived from an EMBL/GenBank/DDBJ whole genome shotgun (WGS) entry which is preliminary data.</text>
</comment>
<feature type="region of interest" description="Disordered" evidence="1">
    <location>
        <begin position="1"/>
        <end position="67"/>
    </location>
</feature>
<feature type="compositionally biased region" description="Basic and acidic residues" evidence="1">
    <location>
        <begin position="202"/>
        <end position="217"/>
    </location>
</feature>
<dbReference type="InterPro" id="IPR044688">
    <property type="entry name" value="SCI-1-like"/>
</dbReference>
<sequence>MGDSHRRRDSRSRSPDRDHSSRGDDDESRTHKDKDRRDRRSHRDRDDRSDDEGDSGPPEGVDDLSDDDYFLKATELKLWLYEEKGKKLDSLKTEDARRYFRRFVRAWNKGRLDAKYYAGIAPGSLPSSISTSHSWSFKKASQADLDAAASVRRSVDGTKTRSYDPSAPAPGPGPSSSRAPAGPSRGPQLGPAMPPSSAVERLQMERDARDSTREADRAAYASQRRRDAREGRAEERDERATGRDRIVEKRREGNASRRDFEASREGGGMQEFDDDALLSGSTGGAGAAGPGSFDEAVKARERAQARREERRLGGEDKRAEMSDRLSAHRQKEDATMAMFKQLAAQRFGGGGAS</sequence>
<feature type="compositionally biased region" description="Basic and acidic residues" evidence="1">
    <location>
        <begin position="153"/>
        <end position="162"/>
    </location>
</feature>
<accession>A0A5C5FRA3</accession>